<dbReference type="Proteomes" id="UP000287972">
    <property type="component" value="Unassembled WGS sequence"/>
</dbReference>
<evidence type="ECO:0000256" key="3">
    <source>
        <dbReference type="ARBA" id="ARBA00022827"/>
    </source>
</evidence>
<dbReference type="AlphaFoldDB" id="A0A428S4X5"/>
<keyword evidence="4" id="KW-0560">Oxidoreductase</keyword>
<protein>
    <recommendedName>
        <fullName evidence="5">FAD-binding domain-containing protein</fullName>
    </recommendedName>
</protein>
<sequence>MAETGFIARNYVNYRDGKREISGGYQMLFTQMHNTYLDYVLNIRQKYSEEIFRASYEARGGIMLEGTELLELIHDPAAPDGYAVTAVTKDVVSGAVGRVQCKYVVGADGTRSTVRRLSGIPFVGDDSALKWFRIDAIVKTNMPDPRVGLASIESPTHGNVLWMALDHGRTRIGFALPSEVFEKFGVDITEEQAREEARKAVAPFSLEFEQVDWWTLYSIRHGVADSFRAQKNIFLAGDAGHCHSSGTAQGMNTGVHDALNLAWKLGGVLCGWYDESILDTYEEERRPEAQRVIDQDKTISSLITGKIPEVLAKPGANPFQALYQFTASTMQFTLGLGINYRPSVLNRPGRVGLVTSGWRGPDALLQRPGSRCPVRLFQVTKNLGKFQILVFTGNPASTRHKLLNLRSYLDSEAGFVTRFPDVANFLTIIPGNASQADEYLGVEKFGQAFYDVDGGAATKYGFYLGGGGLAVLRPDGILAFAAQLDQGAEVGNYFEQFAKPASKPIVDSDGVELVASETKEVELDMETTV</sequence>
<dbReference type="Pfam" id="PF01494">
    <property type="entry name" value="FAD_binding_3"/>
    <property type="match status" value="1"/>
</dbReference>
<keyword evidence="7" id="KW-1185">Reference proteome</keyword>
<dbReference type="PANTHER" id="PTHR43004">
    <property type="entry name" value="TRK SYSTEM POTASSIUM UPTAKE PROTEIN"/>
    <property type="match status" value="1"/>
</dbReference>
<evidence type="ECO:0000256" key="2">
    <source>
        <dbReference type="ARBA" id="ARBA00022630"/>
    </source>
</evidence>
<dbReference type="EMBL" id="NKCL01000061">
    <property type="protein sequence ID" value="RSL84890.1"/>
    <property type="molecule type" value="Genomic_DNA"/>
</dbReference>
<reference evidence="6 7" key="1">
    <citation type="submission" date="2017-06" db="EMBL/GenBank/DDBJ databases">
        <title>Comparative genomic analysis of Ambrosia Fusariam Clade fungi.</title>
        <authorList>
            <person name="Stajich J.E."/>
            <person name="Carrillo J."/>
            <person name="Kijimoto T."/>
            <person name="Eskalen A."/>
            <person name="O'Donnell K."/>
            <person name="Kasson M."/>
        </authorList>
    </citation>
    <scope>NUCLEOTIDE SEQUENCE [LARGE SCALE GENOMIC DNA]</scope>
    <source>
        <strain evidence="6 7">NRRL62606</strain>
    </source>
</reference>
<name>A0A428S4X5_9HYPO</name>
<dbReference type="GO" id="GO:0016709">
    <property type="term" value="F:oxidoreductase activity, acting on paired donors, with incorporation or reduction of molecular oxygen, NAD(P)H as one donor, and incorporation of one atom of oxygen"/>
    <property type="evidence" value="ECO:0007669"/>
    <property type="project" value="UniProtKB-ARBA"/>
</dbReference>
<dbReference type="InterPro" id="IPR002938">
    <property type="entry name" value="FAD-bd"/>
</dbReference>
<dbReference type="InterPro" id="IPR038220">
    <property type="entry name" value="PHOX_C_sf"/>
</dbReference>
<dbReference type="Gene3D" id="3.40.30.20">
    <property type="match status" value="1"/>
</dbReference>
<dbReference type="SUPFAM" id="SSF52833">
    <property type="entry name" value="Thioredoxin-like"/>
    <property type="match status" value="1"/>
</dbReference>
<evidence type="ECO:0000256" key="1">
    <source>
        <dbReference type="ARBA" id="ARBA00007801"/>
    </source>
</evidence>
<comment type="caution">
    <text evidence="6">The sequence shown here is derived from an EMBL/GenBank/DDBJ whole genome shotgun (WGS) entry which is preliminary data.</text>
</comment>
<comment type="similarity">
    <text evidence="1">Belongs to the PheA/TfdB FAD monooxygenase family.</text>
</comment>
<dbReference type="InterPro" id="IPR050641">
    <property type="entry name" value="RIFMO-like"/>
</dbReference>
<evidence type="ECO:0000259" key="5">
    <source>
        <dbReference type="Pfam" id="PF01494"/>
    </source>
</evidence>
<dbReference type="InterPro" id="IPR036249">
    <property type="entry name" value="Thioredoxin-like_sf"/>
</dbReference>
<dbReference type="SUPFAM" id="SSF54373">
    <property type="entry name" value="FAD-linked reductases, C-terminal domain"/>
    <property type="match status" value="1"/>
</dbReference>
<feature type="domain" description="FAD-binding" evidence="5">
    <location>
        <begin position="33"/>
        <end position="295"/>
    </location>
</feature>
<keyword evidence="3" id="KW-0274">FAD</keyword>
<keyword evidence="2" id="KW-0285">Flavoprotein</keyword>
<accession>A0A428S4X5</accession>
<proteinExistence type="inferred from homology"/>
<evidence type="ECO:0000313" key="6">
    <source>
        <dbReference type="EMBL" id="RSL84890.1"/>
    </source>
</evidence>
<dbReference type="GO" id="GO:0071949">
    <property type="term" value="F:FAD binding"/>
    <property type="evidence" value="ECO:0007669"/>
    <property type="project" value="InterPro"/>
</dbReference>
<evidence type="ECO:0000313" key="7">
    <source>
        <dbReference type="Proteomes" id="UP000287972"/>
    </source>
</evidence>
<dbReference type="InterPro" id="IPR036188">
    <property type="entry name" value="FAD/NAD-bd_sf"/>
</dbReference>
<dbReference type="Gene3D" id="3.50.50.60">
    <property type="entry name" value="FAD/NAD(P)-binding domain"/>
    <property type="match status" value="2"/>
</dbReference>
<evidence type="ECO:0000256" key="4">
    <source>
        <dbReference type="ARBA" id="ARBA00023002"/>
    </source>
</evidence>
<dbReference type="PRINTS" id="PR00420">
    <property type="entry name" value="RNGMNOXGNASE"/>
</dbReference>
<dbReference type="SUPFAM" id="SSF51905">
    <property type="entry name" value="FAD/NAD(P)-binding domain"/>
    <property type="match status" value="1"/>
</dbReference>
<dbReference type="PANTHER" id="PTHR43004:SF5">
    <property type="entry name" value="FAD-BINDING DOMAIN-CONTAINING PROTEIN"/>
    <property type="match status" value="1"/>
</dbReference>
<gene>
    <name evidence="6" type="ORF">CEP51_003613</name>
</gene>
<organism evidence="6 7">
    <name type="scientific">Fusarium floridanum</name>
    <dbReference type="NCBI Taxonomy" id="1325733"/>
    <lineage>
        <taxon>Eukaryota</taxon>
        <taxon>Fungi</taxon>
        <taxon>Dikarya</taxon>
        <taxon>Ascomycota</taxon>
        <taxon>Pezizomycotina</taxon>
        <taxon>Sordariomycetes</taxon>
        <taxon>Hypocreomycetidae</taxon>
        <taxon>Hypocreales</taxon>
        <taxon>Nectriaceae</taxon>
        <taxon>Fusarium</taxon>
        <taxon>Fusarium solani species complex</taxon>
    </lineage>
</organism>